<dbReference type="GO" id="GO:0046872">
    <property type="term" value="F:metal ion binding"/>
    <property type="evidence" value="ECO:0007669"/>
    <property type="project" value="UniProtKB-KW"/>
</dbReference>
<proteinExistence type="predicted"/>
<evidence type="ECO:0000313" key="14">
    <source>
        <dbReference type="EMBL" id="CAD6946749.1"/>
    </source>
</evidence>
<accession>A0A177VD34</accession>
<gene>
    <name evidence="15" type="ORF">A4X03_0g409</name>
    <name evidence="14" type="ORF">JKIAZH3_G9825</name>
</gene>
<feature type="compositionally biased region" description="Polar residues" evidence="13">
    <location>
        <begin position="57"/>
        <end position="80"/>
    </location>
</feature>
<evidence type="ECO:0000256" key="3">
    <source>
        <dbReference type="ARBA" id="ARBA00022722"/>
    </source>
</evidence>
<keyword evidence="7" id="KW-0378">Hydrolase</keyword>
<dbReference type="EMBL" id="CAJHJG010005002">
    <property type="protein sequence ID" value="CAD6946749.1"/>
    <property type="molecule type" value="Genomic_DNA"/>
</dbReference>
<evidence type="ECO:0000256" key="12">
    <source>
        <dbReference type="ARBA" id="ARBA00023254"/>
    </source>
</evidence>
<dbReference type="GO" id="GO:0031573">
    <property type="term" value="P:mitotic intra-S DNA damage checkpoint signaling"/>
    <property type="evidence" value="ECO:0007669"/>
    <property type="project" value="TreeGrafter"/>
</dbReference>
<dbReference type="PANTHER" id="PTHR21077:SF5">
    <property type="entry name" value="CROSSOVER JUNCTION ENDONUCLEASE MMS4"/>
    <property type="match status" value="1"/>
</dbReference>
<feature type="compositionally biased region" description="Low complexity" evidence="13">
    <location>
        <begin position="99"/>
        <end position="108"/>
    </location>
</feature>
<evidence type="ECO:0000256" key="9">
    <source>
        <dbReference type="ARBA" id="ARBA00023172"/>
    </source>
</evidence>
<sequence>MEDRGIPSSSPVQAFSSSGHLPIAGRTSASRLATSTRADSAPSSSRTGINRPMLATASRSQGSSLLDALNSHSASQSRAIASQVDDEPPNKRRRKEAAEQQQQQAALKSAKKAEERISKEVEKNRKKAEKASIMATKKDWTDANKLRKSKTETFTEMVVDVDGALTAPASAPSTNPTNDPIQPSFAGALHGSGITALQTRLHEEGATVHILGSSEPRGASSTNPLSTALGIATPLPDLPVIRLRRKIKARLDVEHRIWVPLGSATMQHEPTAIIMLSAAEVLAHLARGQGALAQMIPRVKANLASGGGVQQSQAFQLFFVVVGLQMHFRKVAQKNDQDWRKAVQTSLARRTEGEGIVETGAGAGASTSTSTSTARKRKGQVAETFPQVDQEQAELELLRLTMEHGVYVIHAKALVDAVEAVVDVVGEVGIRPYKMVANSHLPFCTDASRTRTVATDEDTYMSMLQQIPRVTEPAARAIQEEFPTMRSLMEAYDAALVEDDRRTGSKKASRTDDLLADCMIRNRKDGQASSRRVGPALSKRIGFVLTHDDPLALV</sequence>
<evidence type="ECO:0000256" key="4">
    <source>
        <dbReference type="ARBA" id="ARBA00022723"/>
    </source>
</evidence>
<reference evidence="15" key="2">
    <citation type="journal article" date="2019" name="IMA Fungus">
        <title>Genome sequencing and comparison of five Tilletia species to identify candidate genes for the detection of regulated species infecting wheat.</title>
        <authorList>
            <person name="Nguyen H.D.T."/>
            <person name="Sultana T."/>
            <person name="Kesanakurti P."/>
            <person name="Hambleton S."/>
        </authorList>
    </citation>
    <scope>NUCLEOTIDE SEQUENCE</scope>
    <source>
        <strain evidence="15">DAOMC 238032</strain>
    </source>
</reference>
<evidence type="ECO:0000256" key="8">
    <source>
        <dbReference type="ARBA" id="ARBA00022842"/>
    </source>
</evidence>
<evidence type="ECO:0000256" key="1">
    <source>
        <dbReference type="ARBA" id="ARBA00001946"/>
    </source>
</evidence>
<keyword evidence="9" id="KW-0233">DNA recombination</keyword>
<comment type="caution">
    <text evidence="15">The sequence shown here is derived from an EMBL/GenBank/DDBJ whole genome shotgun (WGS) entry which is preliminary data.</text>
</comment>
<dbReference type="InterPro" id="IPR042530">
    <property type="entry name" value="EME1/EME2_C"/>
</dbReference>
<evidence type="ECO:0000256" key="11">
    <source>
        <dbReference type="ARBA" id="ARBA00023242"/>
    </source>
</evidence>
<evidence type="ECO:0000313" key="17">
    <source>
        <dbReference type="Proteomes" id="UP000836402"/>
    </source>
</evidence>
<dbReference type="GO" id="GO:0008821">
    <property type="term" value="F:crossover junction DNA endonuclease activity"/>
    <property type="evidence" value="ECO:0007669"/>
    <property type="project" value="TreeGrafter"/>
</dbReference>
<keyword evidence="3" id="KW-0540">Nuclease</keyword>
<feature type="region of interest" description="Disordered" evidence="13">
    <location>
        <begin position="1"/>
        <end position="133"/>
    </location>
</feature>
<dbReference type="GO" id="GO:0031297">
    <property type="term" value="P:replication fork processing"/>
    <property type="evidence" value="ECO:0007669"/>
    <property type="project" value="TreeGrafter"/>
</dbReference>
<keyword evidence="5" id="KW-0255">Endonuclease</keyword>
<evidence type="ECO:0000313" key="15">
    <source>
        <dbReference type="EMBL" id="KAE8265221.1"/>
    </source>
</evidence>
<feature type="compositionally biased region" description="Low complexity" evidence="13">
    <location>
        <begin position="364"/>
        <end position="373"/>
    </location>
</feature>
<dbReference type="GO" id="GO:0048476">
    <property type="term" value="C:Holliday junction resolvase complex"/>
    <property type="evidence" value="ECO:0007669"/>
    <property type="project" value="InterPro"/>
</dbReference>
<reference evidence="14" key="3">
    <citation type="submission" date="2020-10" db="EMBL/GenBank/DDBJ databases">
        <authorList>
            <person name="Sedaghatjoo S."/>
        </authorList>
    </citation>
    <scope>NUCLEOTIDE SEQUENCE</scope>
    <source>
        <strain evidence="14">AZH3</strain>
    </source>
</reference>
<evidence type="ECO:0000256" key="5">
    <source>
        <dbReference type="ARBA" id="ARBA00022759"/>
    </source>
</evidence>
<dbReference type="Proteomes" id="UP000077671">
    <property type="component" value="Unassembled WGS sequence"/>
</dbReference>
<feature type="compositionally biased region" description="Basic and acidic residues" evidence="13">
    <location>
        <begin position="111"/>
        <end position="123"/>
    </location>
</feature>
<keyword evidence="8" id="KW-0460">Magnesium</keyword>
<organism evidence="15 16">
    <name type="scientific">Tilletia caries</name>
    <name type="common">wheat bunt fungus</name>
    <dbReference type="NCBI Taxonomy" id="13290"/>
    <lineage>
        <taxon>Eukaryota</taxon>
        <taxon>Fungi</taxon>
        <taxon>Dikarya</taxon>
        <taxon>Basidiomycota</taxon>
        <taxon>Ustilaginomycotina</taxon>
        <taxon>Exobasidiomycetes</taxon>
        <taxon>Tilletiales</taxon>
        <taxon>Tilletiaceae</taxon>
        <taxon>Tilletia</taxon>
    </lineage>
</organism>
<evidence type="ECO:0000313" key="16">
    <source>
        <dbReference type="Proteomes" id="UP000077671"/>
    </source>
</evidence>
<name>A0A177VD34_9BASI</name>
<keyword evidence="10" id="KW-0234">DNA repair</keyword>
<feature type="region of interest" description="Disordered" evidence="13">
    <location>
        <begin position="359"/>
        <end position="379"/>
    </location>
</feature>
<feature type="region of interest" description="Disordered" evidence="13">
    <location>
        <begin position="167"/>
        <end position="187"/>
    </location>
</feature>
<dbReference type="Proteomes" id="UP000836402">
    <property type="component" value="Unassembled WGS sequence"/>
</dbReference>
<dbReference type="GO" id="GO:0006302">
    <property type="term" value="P:double-strand break repair"/>
    <property type="evidence" value="ECO:0007669"/>
    <property type="project" value="TreeGrafter"/>
</dbReference>
<reference evidence="15" key="1">
    <citation type="submission" date="2016-04" db="EMBL/GenBank/DDBJ databases">
        <authorList>
            <person name="Nguyen H.D."/>
            <person name="Kesanakurti P."/>
            <person name="Cullis J."/>
            <person name="Levesque C.A."/>
            <person name="Hambleton S."/>
        </authorList>
    </citation>
    <scope>NUCLEOTIDE SEQUENCE</scope>
    <source>
        <strain evidence="15">DAOMC 238032</strain>
    </source>
</reference>
<dbReference type="Pfam" id="PF21292">
    <property type="entry name" value="EME1-MUS81_C"/>
    <property type="match status" value="1"/>
</dbReference>
<feature type="compositionally biased region" description="Low complexity" evidence="13">
    <location>
        <begin position="8"/>
        <end position="18"/>
    </location>
</feature>
<keyword evidence="12" id="KW-0469">Meiosis</keyword>
<evidence type="ECO:0008006" key="18">
    <source>
        <dbReference type="Google" id="ProtNLM"/>
    </source>
</evidence>
<keyword evidence="4" id="KW-0479">Metal-binding</keyword>
<keyword evidence="17" id="KW-1185">Reference proteome</keyword>
<evidence type="ECO:0000256" key="10">
    <source>
        <dbReference type="ARBA" id="ARBA00023204"/>
    </source>
</evidence>
<dbReference type="AlphaFoldDB" id="A0A177VD34"/>
<protein>
    <recommendedName>
        <fullName evidence="18">ERCC4 domain-containing protein</fullName>
    </recommendedName>
</protein>
<dbReference type="InterPro" id="IPR033310">
    <property type="entry name" value="Mms4/EME1/EME2"/>
</dbReference>
<comment type="cofactor">
    <cofactor evidence="1">
        <name>Mg(2+)</name>
        <dbReference type="ChEBI" id="CHEBI:18420"/>
    </cofactor>
</comment>
<dbReference type="PANTHER" id="PTHR21077">
    <property type="entry name" value="EME1 PROTEIN"/>
    <property type="match status" value="1"/>
</dbReference>
<dbReference type="GO" id="GO:0005634">
    <property type="term" value="C:nucleus"/>
    <property type="evidence" value="ECO:0007669"/>
    <property type="project" value="UniProtKB-SubCell"/>
</dbReference>
<keyword evidence="11" id="KW-0539">Nucleus</keyword>
<keyword evidence="6" id="KW-0227">DNA damage</keyword>
<dbReference type="GO" id="GO:0000712">
    <property type="term" value="P:resolution of meiotic recombination intermediates"/>
    <property type="evidence" value="ECO:0007669"/>
    <property type="project" value="TreeGrafter"/>
</dbReference>
<evidence type="ECO:0000256" key="13">
    <source>
        <dbReference type="SAM" id="MobiDB-lite"/>
    </source>
</evidence>
<dbReference type="Gene3D" id="3.40.50.10130">
    <property type="match status" value="1"/>
</dbReference>
<dbReference type="EMBL" id="LWDD02000023">
    <property type="protein sequence ID" value="KAE8265221.1"/>
    <property type="molecule type" value="Genomic_DNA"/>
</dbReference>
<feature type="compositionally biased region" description="Polar residues" evidence="13">
    <location>
        <begin position="171"/>
        <end position="181"/>
    </location>
</feature>
<evidence type="ECO:0000256" key="7">
    <source>
        <dbReference type="ARBA" id="ARBA00022801"/>
    </source>
</evidence>
<dbReference type="Gene3D" id="1.10.150.670">
    <property type="entry name" value="Crossover junction endonuclease EME1, DNA-binding domain"/>
    <property type="match status" value="1"/>
</dbReference>
<feature type="compositionally biased region" description="Polar residues" evidence="13">
    <location>
        <begin position="27"/>
        <end position="48"/>
    </location>
</feature>
<evidence type="ECO:0000256" key="6">
    <source>
        <dbReference type="ARBA" id="ARBA00022763"/>
    </source>
</evidence>
<evidence type="ECO:0000256" key="2">
    <source>
        <dbReference type="ARBA" id="ARBA00004123"/>
    </source>
</evidence>
<comment type="subcellular location">
    <subcellularLocation>
        <location evidence="2">Nucleus</location>
    </subcellularLocation>
</comment>